<dbReference type="PANTHER" id="PTHR10039:SF17">
    <property type="entry name" value="FUNGAL STAND N-TERMINAL GOODBYE DOMAIN-CONTAINING PROTEIN-RELATED"/>
    <property type="match status" value="1"/>
</dbReference>
<dbReference type="InterPro" id="IPR011044">
    <property type="entry name" value="Quino_amine_DH_bsu"/>
</dbReference>
<feature type="domain" description="NACHT" evidence="3">
    <location>
        <begin position="240"/>
        <end position="387"/>
    </location>
</feature>
<evidence type="ECO:0000313" key="5">
    <source>
        <dbReference type="Proteomes" id="UP001050691"/>
    </source>
</evidence>
<dbReference type="InterPro" id="IPR015943">
    <property type="entry name" value="WD40/YVTN_repeat-like_dom_sf"/>
</dbReference>
<gene>
    <name evidence="4" type="ORF">Clacol_003196</name>
</gene>
<dbReference type="SUPFAM" id="SSF50969">
    <property type="entry name" value="YVTN repeat-like/Quinoprotein amine dehydrogenase"/>
    <property type="match status" value="1"/>
</dbReference>
<dbReference type="InterPro" id="IPR056884">
    <property type="entry name" value="NPHP3-like_N"/>
</dbReference>
<dbReference type="Pfam" id="PF24883">
    <property type="entry name" value="NPHP3_N"/>
    <property type="match status" value="1"/>
</dbReference>
<comment type="caution">
    <text evidence="4">The sequence shown here is derived from an EMBL/GenBank/DDBJ whole genome shotgun (WGS) entry which is preliminary data.</text>
</comment>
<accession>A0AAV5A7M0</accession>
<name>A0AAV5A7M0_9AGAM</name>
<organism evidence="4 5">
    <name type="scientific">Clathrus columnatus</name>
    <dbReference type="NCBI Taxonomy" id="1419009"/>
    <lineage>
        <taxon>Eukaryota</taxon>
        <taxon>Fungi</taxon>
        <taxon>Dikarya</taxon>
        <taxon>Basidiomycota</taxon>
        <taxon>Agaricomycotina</taxon>
        <taxon>Agaricomycetes</taxon>
        <taxon>Phallomycetidae</taxon>
        <taxon>Phallales</taxon>
        <taxon>Clathraceae</taxon>
        <taxon>Clathrus</taxon>
    </lineage>
</organism>
<dbReference type="SUPFAM" id="SSF50998">
    <property type="entry name" value="Quinoprotein alcohol dehydrogenase-like"/>
    <property type="match status" value="1"/>
</dbReference>
<evidence type="ECO:0000259" key="3">
    <source>
        <dbReference type="PROSITE" id="PS50837"/>
    </source>
</evidence>
<dbReference type="PROSITE" id="PS50837">
    <property type="entry name" value="NACHT"/>
    <property type="match status" value="1"/>
</dbReference>
<dbReference type="EMBL" id="BPWL01000003">
    <property type="protein sequence ID" value="GJJ08975.1"/>
    <property type="molecule type" value="Genomic_DNA"/>
</dbReference>
<dbReference type="PANTHER" id="PTHR10039">
    <property type="entry name" value="AMELOGENIN"/>
    <property type="match status" value="1"/>
</dbReference>
<dbReference type="Proteomes" id="UP001050691">
    <property type="component" value="Unassembled WGS sequence"/>
</dbReference>
<evidence type="ECO:0000313" key="4">
    <source>
        <dbReference type="EMBL" id="GJJ08975.1"/>
    </source>
</evidence>
<protein>
    <recommendedName>
        <fullName evidence="3">NACHT domain-containing protein</fullName>
    </recommendedName>
</protein>
<proteinExistence type="predicted"/>
<dbReference type="Gene3D" id="2.130.10.10">
    <property type="entry name" value="YVTN repeat-like/Quinoprotein amine dehydrogenase"/>
    <property type="match status" value="2"/>
</dbReference>
<keyword evidence="5" id="KW-1185">Reference proteome</keyword>
<dbReference type="InterPro" id="IPR007111">
    <property type="entry name" value="NACHT_NTPase"/>
</dbReference>
<feature type="region of interest" description="Disordered" evidence="2">
    <location>
        <begin position="1"/>
        <end position="26"/>
    </location>
</feature>
<evidence type="ECO:0000256" key="1">
    <source>
        <dbReference type="ARBA" id="ARBA00022737"/>
    </source>
</evidence>
<evidence type="ECO:0000256" key="2">
    <source>
        <dbReference type="SAM" id="MobiDB-lite"/>
    </source>
</evidence>
<dbReference type="InterPro" id="IPR027417">
    <property type="entry name" value="P-loop_NTPase"/>
</dbReference>
<sequence length="1451" mass="164760">MSRMFHDDSNIDPNQLDREELDTSVQAASQALQSTRGITGGKLKEDDKPGYYGQLIASVVDKLSAFTDFVQKIADVIGSAQGVDQSILDLFGSLDSTYKFIEDTKEIENHPSYERILTNLAKQTVECAYFIRDYAKVANFWVRAGKNLFGKPIEERVKIYQDALERILSEFQNHSVLHTEIDVRRLLEWNKLMEETSSVDKLPYARGAGLHTGKQCLPGTRMEVLEDIINWVNDVGDNSRLFWLAGPAGTGKSAIAHSIALWFQSIGRLGSFFCFDRVFSNERREKVFSTIARDLADLDEQIKRGLAKVIHNRTSLQSTTDLYLQWKHFVFEPLQAISEVSTGPILIVIDGLDESGDPILRQDLLKVLSKETPALPVNFRILMTSRPEQDIITAFRGSQIPIRTKSMDNIPDLETKRDILTYFKTNLADSFGDSQLRRLVELSQGVFQWAYLALQFLNGLGNTAGSTITERYDDLINVQQIASINDNLDTMYTQILSSLFNTKQPRVMTRFRSVIGSILAASEPLSLNNLVALRRGNVSLSQRENDIKSVIQYMGSILSGIDDPSSTIRSLHLSFREYLLDKDRSHDFFIGLSQCHQDFAFACFRTMKEGLQFNICDISDSRQSNAGDEDLSKRISSHISISLSYSSRFWGLHVSSSVFDSSLSSQVEGFFHENFLHWLEVMSLLKTIHVAARSMSGLISWCSGSKSKSLRDFAVEGNRFIRSFSDAITSSAPHVYLSALPLCPESSIIYQTYINQFPNTLRIASELIRSWPLGQRAIREYLAVGLLEGTLKLFDSESFDMLWNKKLSAEEFVEGIQFRPDDKSLVFVTPPNIYSLDISTGDITLYNSSQSFFRVSFSSNAKFVTTFTSTHLVVWNLETDERVIELPFEIDELSGDFSESDSVNDVFITYSVNFGVQVWDLEMGAVLHGPFTPPSHLITNVTDHRVEVSPSGKHIIFINDFGFFVWNFQDDSIIYFDKPRIHSLTFSPDGNYVITTEWDGGFSLHNINGGEVQHETDRGINGAACSKDGRWLTVWSDNQLFIRELDGWWTSNDNLKRPSVGSVPLDVSSDGKYLIYESDEESLMVLDVKSGQCIRGISRDTILESGKPIFSPMNRYLGYISGGKSINIHDIDSGSFKKISFDDETIYIQDLAFAQDEKRLATLSITEGRIYIWDLDSSKRVETLIIPQYENYRVFRASSNFRYFACLLDNNDITLLDCMQPIFLELPAHEKWDHRRVSEDLVFSADEEYMLTSRGSAVLHINLATKEGRMIKLQRKNREVTRRGWLTLHRRIYINHNCESLLVEIGELGYNIWDASSGEYLYSASIGYPRVLVKGFIPVHQYVFATTRSNGHTRILALKHSKDGRICFSSDNRHSLQLPPGSFARLREDGWVVNQDNQFLFWVPKDYHLTLHVPGLVHLLEETSMKLDLSSFSYGKSWVTCRSNSSTRIFI</sequence>
<keyword evidence="1" id="KW-0677">Repeat</keyword>
<dbReference type="Gene3D" id="3.40.50.300">
    <property type="entry name" value="P-loop containing nucleotide triphosphate hydrolases"/>
    <property type="match status" value="1"/>
</dbReference>
<dbReference type="SUPFAM" id="SSF52540">
    <property type="entry name" value="P-loop containing nucleoside triphosphate hydrolases"/>
    <property type="match status" value="1"/>
</dbReference>
<dbReference type="InterPro" id="IPR011047">
    <property type="entry name" value="Quinoprotein_ADH-like_sf"/>
</dbReference>
<reference evidence="4" key="1">
    <citation type="submission" date="2021-10" db="EMBL/GenBank/DDBJ databases">
        <title>De novo Genome Assembly of Clathrus columnatus (Basidiomycota, Fungi) Using Illumina and Nanopore Sequence Data.</title>
        <authorList>
            <person name="Ogiso-Tanaka E."/>
            <person name="Itagaki H."/>
            <person name="Hosoya T."/>
            <person name="Hosaka K."/>
        </authorList>
    </citation>
    <scope>NUCLEOTIDE SEQUENCE</scope>
    <source>
        <strain evidence="4">MO-923</strain>
    </source>
</reference>